<organism evidence="2 3">
    <name type="scientific">Marinobacter orientalis</name>
    <dbReference type="NCBI Taxonomy" id="1928859"/>
    <lineage>
        <taxon>Bacteria</taxon>
        <taxon>Pseudomonadati</taxon>
        <taxon>Pseudomonadota</taxon>
        <taxon>Gammaproteobacteria</taxon>
        <taxon>Pseudomonadales</taxon>
        <taxon>Marinobacteraceae</taxon>
        <taxon>Marinobacter</taxon>
    </lineage>
</organism>
<feature type="transmembrane region" description="Helical" evidence="1">
    <location>
        <begin position="64"/>
        <end position="83"/>
    </location>
</feature>
<evidence type="ECO:0000256" key="1">
    <source>
        <dbReference type="SAM" id="Phobius"/>
    </source>
</evidence>
<proteinExistence type="predicted"/>
<protein>
    <submittedName>
        <fullName evidence="2">Membrane-associated protein</fullName>
    </submittedName>
</protein>
<dbReference type="AlphaFoldDB" id="A0A7Y0WTJ4"/>
<evidence type="ECO:0000313" key="3">
    <source>
        <dbReference type="Proteomes" id="UP000567186"/>
    </source>
</evidence>
<accession>A0A7Y0WTJ4</accession>
<keyword evidence="1" id="KW-0812">Transmembrane</keyword>
<feature type="transmembrane region" description="Helical" evidence="1">
    <location>
        <begin position="95"/>
        <end position="121"/>
    </location>
</feature>
<keyword evidence="1" id="KW-0472">Membrane</keyword>
<keyword evidence="3" id="KW-1185">Reference proteome</keyword>
<feature type="transmembrane region" description="Helical" evidence="1">
    <location>
        <begin position="40"/>
        <end position="58"/>
    </location>
</feature>
<name>A0A7Y0WTJ4_9GAMM</name>
<evidence type="ECO:0000313" key="2">
    <source>
        <dbReference type="EMBL" id="NMT65048.1"/>
    </source>
</evidence>
<dbReference type="OrthoDB" id="188694at2"/>
<keyword evidence="1" id="KW-1133">Transmembrane helix</keyword>
<gene>
    <name evidence="2" type="ORF">HIU99_15790</name>
</gene>
<feature type="transmembrane region" description="Helical" evidence="1">
    <location>
        <begin position="158"/>
        <end position="176"/>
    </location>
</feature>
<sequence length="241" mass="27979">MHNQPLLPQSGFMMAFPKVIRYQFTQLVCTQSRFTMRIPLWIKMSYTLLVMVIIPVYWRDLGPANFLWFSDIALILLVPALWLENRLISSTMAVGVLFLESVWVLDFISGGNIIRIAAYMFDPELETHIRILSGLFHLVLPPLLFYLLYRLGYDRRALALQMLIAAVTLPITYLVTEPESNINWVYGLAEPQQILPPLLYLVLLFLALTVCIYLPSHWLFKRFFSHRRNNQGVGVRPAQQH</sequence>
<feature type="transmembrane region" description="Helical" evidence="1">
    <location>
        <begin position="127"/>
        <end position="149"/>
    </location>
</feature>
<dbReference type="EMBL" id="JABCKY010000008">
    <property type="protein sequence ID" value="NMT65048.1"/>
    <property type="molecule type" value="Genomic_DNA"/>
</dbReference>
<dbReference type="RefSeq" id="WP_135955746.1">
    <property type="nucleotide sequence ID" value="NZ_JABCKY010000008.1"/>
</dbReference>
<comment type="caution">
    <text evidence="2">The sequence shown here is derived from an EMBL/GenBank/DDBJ whole genome shotgun (WGS) entry which is preliminary data.</text>
</comment>
<dbReference type="Proteomes" id="UP000567186">
    <property type="component" value="Unassembled WGS sequence"/>
</dbReference>
<reference evidence="2 3" key="1">
    <citation type="submission" date="2020-04" db="EMBL/GenBank/DDBJ databases">
        <title>Marinobacter oceani sp. nov., isolated from marine solar saltern.</title>
        <authorList>
            <person name="Chen X.-Y."/>
        </authorList>
    </citation>
    <scope>NUCLEOTIDE SEQUENCE [LARGE SCALE GENOMIC DNA]</scope>
    <source>
        <strain evidence="2 3">W62</strain>
    </source>
</reference>
<feature type="transmembrane region" description="Helical" evidence="1">
    <location>
        <begin position="198"/>
        <end position="220"/>
    </location>
</feature>